<evidence type="ECO:0000313" key="1">
    <source>
        <dbReference type="EMBL" id="MBR0599570.1"/>
    </source>
</evidence>
<proteinExistence type="predicted"/>
<dbReference type="AlphaFoldDB" id="A0A8J7W615"/>
<comment type="caution">
    <text evidence="1">The sequence shown here is derived from an EMBL/GenBank/DDBJ whole genome shotgun (WGS) entry which is preliminary data.</text>
</comment>
<gene>
    <name evidence="1" type="ORF">KCX82_16925</name>
</gene>
<dbReference type="RefSeq" id="WP_227019704.1">
    <property type="nucleotide sequence ID" value="NZ_JAGSND010000014.1"/>
</dbReference>
<sequence>MRYALVDDATLQAVKRLEGKIAIKSRHSIDGDILALENLLQAILFYDKVLYVDDNDAKNRKSRKKLFEKFPVVSLDSNTLKEMMDHTNHVVDDLIPCIEGGSFTDESFSNFFRSMKLNLKFTWDMKSNVYYLTQKIQQTPDVDVSLNLKLLGMLYTELSDKSFIENINERRPLLYDSFGQIINNQYRVCDMDGKEHETKISKQAEALFSALNCLAYRTTFYTLLAKELKADSVLSPIRSAFQRYYLKKLYTEDRLSDPSQEEAAAAGRQNSISAIDSPVVLKHSLPLFSLWIAERMKGGASFIDAAYELREDNDFVLARLHLNEIDGMLETGHAEFVKFVNSIISELDKQMDRIMEKYMTATKRGTPVSSRILTGNLAASAEGFPLLKDFTYCMKPASEHPMGRAWKSRFGAVNRYLTEDLMQLDALGEFYDIITSKIVYEDETYLHNIKVINNELTYENAWWTIAM</sequence>
<dbReference type="EMBL" id="JAGSND010000014">
    <property type="protein sequence ID" value="MBR0599570.1"/>
    <property type="molecule type" value="Genomic_DNA"/>
</dbReference>
<name>A0A8J7W615_9FIRM</name>
<organism evidence="1 2">
    <name type="scientific">Sinanaerobacter chloroacetimidivorans</name>
    <dbReference type="NCBI Taxonomy" id="2818044"/>
    <lineage>
        <taxon>Bacteria</taxon>
        <taxon>Bacillati</taxon>
        <taxon>Bacillota</taxon>
        <taxon>Clostridia</taxon>
        <taxon>Peptostreptococcales</taxon>
        <taxon>Anaerovoracaceae</taxon>
        <taxon>Sinanaerobacter</taxon>
    </lineage>
</organism>
<dbReference type="Proteomes" id="UP000675664">
    <property type="component" value="Unassembled WGS sequence"/>
</dbReference>
<reference evidence="1" key="2">
    <citation type="submission" date="2021-04" db="EMBL/GenBank/DDBJ databases">
        <authorList>
            <person name="Liu J."/>
        </authorList>
    </citation>
    <scope>NUCLEOTIDE SEQUENCE</scope>
    <source>
        <strain evidence="1">BAD-6</strain>
    </source>
</reference>
<accession>A0A8J7W615</accession>
<evidence type="ECO:0000313" key="2">
    <source>
        <dbReference type="Proteomes" id="UP000675664"/>
    </source>
</evidence>
<reference evidence="1" key="1">
    <citation type="submission" date="2021-04" db="EMBL/GenBank/DDBJ databases">
        <title>Sinoanaerobacter chloroacetimidivorans sp. nov., an obligate anaerobic bacterium isolated from anaerobic sludge.</title>
        <authorList>
            <person name="Bao Y."/>
        </authorList>
    </citation>
    <scope>NUCLEOTIDE SEQUENCE</scope>
    <source>
        <strain evidence="1">BAD-6</strain>
    </source>
</reference>
<keyword evidence="2" id="KW-1185">Reference proteome</keyword>
<protein>
    <submittedName>
        <fullName evidence="1">Uncharacterized protein</fullName>
    </submittedName>
</protein>